<accession>A0A7I4BR33</accession>
<proteinExistence type="predicted"/>
<protein>
    <submittedName>
        <fullName evidence="2">Uncharacterized protein</fullName>
    </submittedName>
</protein>
<keyword evidence="3" id="KW-1185">Reference proteome</keyword>
<dbReference type="EMBL" id="ABEU02000018">
    <property type="status" value="NOT_ANNOTATED_CDS"/>
    <property type="molecule type" value="Genomic_DNA"/>
</dbReference>
<name>A0A7I4BR33_PHYPA</name>
<sequence>MPRGKSLQLIYLLRFLVSINLSSSSEELALCGPLNRMMCIRTGTCSWIPMYLLNLWVFLNLLHVGGDIPISILTGHQEYPEHHHNQVGGFVSLFSGGLNGDCLRKFYFIALPEYFSRFPNIAKDYHNGTLTSASESIHLKIMCAFALLL</sequence>
<dbReference type="EnsemblPlants" id="Pp3c18_7740V3.3">
    <property type="protein sequence ID" value="Pp3c18_7740V3.3"/>
    <property type="gene ID" value="Pp3c18_7740"/>
</dbReference>
<feature type="chain" id="PRO_5029446596" evidence="1">
    <location>
        <begin position="25"/>
        <end position="149"/>
    </location>
</feature>
<reference evidence="2 3" key="2">
    <citation type="journal article" date="2018" name="Plant J.">
        <title>The Physcomitrella patens chromosome-scale assembly reveals moss genome structure and evolution.</title>
        <authorList>
            <person name="Lang D."/>
            <person name="Ullrich K.K."/>
            <person name="Murat F."/>
            <person name="Fuchs J."/>
            <person name="Jenkins J."/>
            <person name="Haas F.B."/>
            <person name="Piednoel M."/>
            <person name="Gundlach H."/>
            <person name="Van Bel M."/>
            <person name="Meyberg R."/>
            <person name="Vives C."/>
            <person name="Morata J."/>
            <person name="Symeonidi A."/>
            <person name="Hiss M."/>
            <person name="Muchero W."/>
            <person name="Kamisugi Y."/>
            <person name="Saleh O."/>
            <person name="Blanc G."/>
            <person name="Decker E.L."/>
            <person name="van Gessel N."/>
            <person name="Grimwood J."/>
            <person name="Hayes R.D."/>
            <person name="Graham S.W."/>
            <person name="Gunter L.E."/>
            <person name="McDaniel S.F."/>
            <person name="Hoernstein S.N.W."/>
            <person name="Larsson A."/>
            <person name="Li F.W."/>
            <person name="Perroud P.F."/>
            <person name="Phillips J."/>
            <person name="Ranjan P."/>
            <person name="Rokshar D.S."/>
            <person name="Rothfels C.J."/>
            <person name="Schneider L."/>
            <person name="Shu S."/>
            <person name="Stevenson D.W."/>
            <person name="Thummler F."/>
            <person name="Tillich M."/>
            <person name="Villarreal Aguilar J.C."/>
            <person name="Widiez T."/>
            <person name="Wong G.K."/>
            <person name="Wymore A."/>
            <person name="Zhang Y."/>
            <person name="Zimmer A.D."/>
            <person name="Quatrano R.S."/>
            <person name="Mayer K.F.X."/>
            <person name="Goodstein D."/>
            <person name="Casacuberta J.M."/>
            <person name="Vandepoele K."/>
            <person name="Reski R."/>
            <person name="Cuming A.C."/>
            <person name="Tuskan G.A."/>
            <person name="Maumus F."/>
            <person name="Salse J."/>
            <person name="Schmutz J."/>
            <person name="Rensing S.A."/>
        </authorList>
    </citation>
    <scope>NUCLEOTIDE SEQUENCE [LARGE SCALE GENOMIC DNA]</scope>
    <source>
        <strain evidence="2 3">cv. Gransden 2004</strain>
    </source>
</reference>
<evidence type="ECO:0000313" key="3">
    <source>
        <dbReference type="Proteomes" id="UP000006727"/>
    </source>
</evidence>
<reference evidence="2" key="3">
    <citation type="submission" date="2020-12" db="UniProtKB">
        <authorList>
            <consortium name="EnsemblPlants"/>
        </authorList>
    </citation>
    <scope>IDENTIFICATION</scope>
</reference>
<dbReference type="AlphaFoldDB" id="A0A7I4BR33"/>
<organism evidence="2 3">
    <name type="scientific">Physcomitrium patens</name>
    <name type="common">Spreading-leaved earth moss</name>
    <name type="synonym">Physcomitrella patens</name>
    <dbReference type="NCBI Taxonomy" id="3218"/>
    <lineage>
        <taxon>Eukaryota</taxon>
        <taxon>Viridiplantae</taxon>
        <taxon>Streptophyta</taxon>
        <taxon>Embryophyta</taxon>
        <taxon>Bryophyta</taxon>
        <taxon>Bryophytina</taxon>
        <taxon>Bryopsida</taxon>
        <taxon>Funariidae</taxon>
        <taxon>Funariales</taxon>
        <taxon>Funariaceae</taxon>
        <taxon>Physcomitrium</taxon>
    </lineage>
</organism>
<dbReference type="Gramene" id="Pp3c18_7740V3.3">
    <property type="protein sequence ID" value="Pp3c18_7740V3.3"/>
    <property type="gene ID" value="Pp3c18_7740"/>
</dbReference>
<dbReference type="Proteomes" id="UP000006727">
    <property type="component" value="Chromosome 18"/>
</dbReference>
<reference evidence="2 3" key="1">
    <citation type="journal article" date="2008" name="Science">
        <title>The Physcomitrella genome reveals evolutionary insights into the conquest of land by plants.</title>
        <authorList>
            <person name="Rensing S."/>
            <person name="Lang D."/>
            <person name="Zimmer A."/>
            <person name="Terry A."/>
            <person name="Salamov A."/>
            <person name="Shapiro H."/>
            <person name="Nishiyama T."/>
            <person name="Perroud P.-F."/>
            <person name="Lindquist E."/>
            <person name="Kamisugi Y."/>
            <person name="Tanahashi T."/>
            <person name="Sakakibara K."/>
            <person name="Fujita T."/>
            <person name="Oishi K."/>
            <person name="Shin-I T."/>
            <person name="Kuroki Y."/>
            <person name="Toyoda A."/>
            <person name="Suzuki Y."/>
            <person name="Hashimoto A."/>
            <person name="Yamaguchi K."/>
            <person name="Sugano A."/>
            <person name="Kohara Y."/>
            <person name="Fujiyama A."/>
            <person name="Anterola A."/>
            <person name="Aoki S."/>
            <person name="Ashton N."/>
            <person name="Barbazuk W.B."/>
            <person name="Barker E."/>
            <person name="Bennetzen J."/>
            <person name="Bezanilla M."/>
            <person name="Blankenship R."/>
            <person name="Cho S.H."/>
            <person name="Dutcher S."/>
            <person name="Estelle M."/>
            <person name="Fawcett J.A."/>
            <person name="Gundlach H."/>
            <person name="Hanada K."/>
            <person name="Heyl A."/>
            <person name="Hicks K.A."/>
            <person name="Hugh J."/>
            <person name="Lohr M."/>
            <person name="Mayer K."/>
            <person name="Melkozernov A."/>
            <person name="Murata T."/>
            <person name="Nelson D."/>
            <person name="Pils B."/>
            <person name="Prigge M."/>
            <person name="Reiss B."/>
            <person name="Renner T."/>
            <person name="Rombauts S."/>
            <person name="Rushton P."/>
            <person name="Sanderfoot A."/>
            <person name="Schween G."/>
            <person name="Shiu S.-H."/>
            <person name="Stueber K."/>
            <person name="Theodoulou F.L."/>
            <person name="Tu H."/>
            <person name="Van de Peer Y."/>
            <person name="Verrier P.J."/>
            <person name="Waters E."/>
            <person name="Wood A."/>
            <person name="Yang L."/>
            <person name="Cove D."/>
            <person name="Cuming A."/>
            <person name="Hasebe M."/>
            <person name="Lucas S."/>
            <person name="Mishler D.B."/>
            <person name="Reski R."/>
            <person name="Grigoriev I."/>
            <person name="Quatrano R.S."/>
            <person name="Boore J.L."/>
        </authorList>
    </citation>
    <scope>NUCLEOTIDE SEQUENCE [LARGE SCALE GENOMIC DNA]</scope>
    <source>
        <strain evidence="2 3">cv. Gransden 2004</strain>
    </source>
</reference>
<evidence type="ECO:0000256" key="1">
    <source>
        <dbReference type="SAM" id="SignalP"/>
    </source>
</evidence>
<evidence type="ECO:0000313" key="2">
    <source>
        <dbReference type="EnsemblPlants" id="Pp3c18_7740V3.3"/>
    </source>
</evidence>
<keyword evidence="1" id="KW-0732">Signal</keyword>
<gene>
    <name evidence="2" type="primary">LOC112295596</name>
</gene>
<feature type="signal peptide" evidence="1">
    <location>
        <begin position="1"/>
        <end position="24"/>
    </location>
</feature>